<evidence type="ECO:0000313" key="4">
    <source>
        <dbReference type="Proteomes" id="UP000199580"/>
    </source>
</evidence>
<organism evidence="3 4">
    <name type="scientific">Flavobacterium noncentrifugens</name>
    <dbReference type="NCBI Taxonomy" id="1128970"/>
    <lineage>
        <taxon>Bacteria</taxon>
        <taxon>Pseudomonadati</taxon>
        <taxon>Bacteroidota</taxon>
        <taxon>Flavobacteriia</taxon>
        <taxon>Flavobacteriales</taxon>
        <taxon>Flavobacteriaceae</taxon>
        <taxon>Flavobacterium</taxon>
    </lineage>
</organism>
<evidence type="ECO:0000313" key="3">
    <source>
        <dbReference type="EMBL" id="SDK64305.1"/>
    </source>
</evidence>
<evidence type="ECO:0000256" key="1">
    <source>
        <dbReference type="ARBA" id="ARBA00022729"/>
    </source>
</evidence>
<dbReference type="AlphaFoldDB" id="A0A1G9DKM8"/>
<reference evidence="3 4" key="1">
    <citation type="submission" date="2016-10" db="EMBL/GenBank/DDBJ databases">
        <authorList>
            <person name="de Groot N.N."/>
        </authorList>
    </citation>
    <scope>NUCLEOTIDE SEQUENCE [LARGE SCALE GENOMIC DNA]</scope>
    <source>
        <strain evidence="3 4">CGMCC 1.10076</strain>
    </source>
</reference>
<dbReference type="InterPro" id="IPR026444">
    <property type="entry name" value="Secre_tail"/>
</dbReference>
<feature type="non-terminal residue" evidence="3">
    <location>
        <position position="1"/>
    </location>
</feature>
<sequence>PGVTQYKFIVTKMPEGSATTIDRSTNYFTFNMIPGYVPGGRYSVRVSTYTKNDWSVSSDACTVFAPGGTPNKAEVESPVSTTAFTAVASPNPFALDFAIRVNTAGEDQVQFRVYDMLGKVVESRSVGVSELEGQHIGSNYPSGVYNVVVTQGENVKTLRVIKR</sequence>
<dbReference type="Proteomes" id="UP000199580">
    <property type="component" value="Unassembled WGS sequence"/>
</dbReference>
<proteinExistence type="predicted"/>
<dbReference type="RefSeq" id="WP_139171822.1">
    <property type="nucleotide sequence ID" value="NZ_FNEZ01000014.1"/>
</dbReference>
<feature type="domain" description="Secretion system C-terminal sorting" evidence="2">
    <location>
        <begin position="90"/>
        <end position="158"/>
    </location>
</feature>
<keyword evidence="1" id="KW-0732">Signal</keyword>
<dbReference type="EMBL" id="FNEZ01000014">
    <property type="protein sequence ID" value="SDK64305.1"/>
    <property type="molecule type" value="Genomic_DNA"/>
</dbReference>
<keyword evidence="4" id="KW-1185">Reference proteome</keyword>
<dbReference type="Pfam" id="PF18962">
    <property type="entry name" value="Por_Secre_tail"/>
    <property type="match status" value="1"/>
</dbReference>
<name>A0A1G9DKM8_9FLAO</name>
<dbReference type="NCBIfam" id="TIGR04183">
    <property type="entry name" value="Por_Secre_tail"/>
    <property type="match status" value="1"/>
</dbReference>
<dbReference type="SUPFAM" id="SSF49265">
    <property type="entry name" value="Fibronectin type III"/>
    <property type="match status" value="1"/>
</dbReference>
<evidence type="ECO:0000259" key="2">
    <source>
        <dbReference type="Pfam" id="PF18962"/>
    </source>
</evidence>
<accession>A0A1G9DKM8</accession>
<dbReference type="InterPro" id="IPR036116">
    <property type="entry name" value="FN3_sf"/>
</dbReference>
<protein>
    <submittedName>
        <fullName evidence="3">Por secretion system C-terminal sorting domain-containing protein</fullName>
    </submittedName>
</protein>
<gene>
    <name evidence="3" type="ORF">SAMN04487935_3840</name>
</gene>